<feature type="domain" description="Sulfotransferase" evidence="1">
    <location>
        <begin position="55"/>
        <end position="91"/>
    </location>
</feature>
<keyword evidence="3" id="KW-1185">Reference proteome</keyword>
<dbReference type="EMBL" id="RCHS01001989">
    <property type="protein sequence ID" value="RMX50264.1"/>
    <property type="molecule type" value="Genomic_DNA"/>
</dbReference>
<name>A0A3M6U9Q7_POCDA</name>
<evidence type="ECO:0000313" key="3">
    <source>
        <dbReference type="Proteomes" id="UP000275408"/>
    </source>
</evidence>
<dbReference type="SUPFAM" id="SSF52540">
    <property type="entry name" value="P-loop containing nucleoside triphosphate hydrolases"/>
    <property type="match status" value="1"/>
</dbReference>
<dbReference type="AlphaFoldDB" id="A0A3M6U9Q7"/>
<accession>A0A3M6U9Q7</accession>
<dbReference type="GO" id="GO:0008146">
    <property type="term" value="F:sulfotransferase activity"/>
    <property type="evidence" value="ECO:0007669"/>
    <property type="project" value="InterPro"/>
</dbReference>
<evidence type="ECO:0000259" key="1">
    <source>
        <dbReference type="Pfam" id="PF00685"/>
    </source>
</evidence>
<dbReference type="InterPro" id="IPR027417">
    <property type="entry name" value="P-loop_NTPase"/>
</dbReference>
<dbReference type="OrthoDB" id="5946641at2759"/>
<comment type="caution">
    <text evidence="2">The sequence shown here is derived from an EMBL/GenBank/DDBJ whole genome shotgun (WGS) entry which is preliminary data.</text>
</comment>
<evidence type="ECO:0000313" key="2">
    <source>
        <dbReference type="EMBL" id="RMX50264.1"/>
    </source>
</evidence>
<dbReference type="Gene3D" id="3.40.50.300">
    <property type="entry name" value="P-loop containing nucleotide triphosphate hydrolases"/>
    <property type="match status" value="1"/>
</dbReference>
<reference evidence="2 3" key="1">
    <citation type="journal article" date="2018" name="Sci. Rep.">
        <title>Comparative analysis of the Pocillopora damicornis genome highlights role of immune system in coral evolution.</title>
        <authorList>
            <person name="Cunning R."/>
            <person name="Bay R.A."/>
            <person name="Gillette P."/>
            <person name="Baker A.C."/>
            <person name="Traylor-Knowles N."/>
        </authorList>
    </citation>
    <scope>NUCLEOTIDE SEQUENCE [LARGE SCALE GENOMIC DNA]</scope>
    <source>
        <strain evidence="2">RSMAS</strain>
        <tissue evidence="2">Whole animal</tissue>
    </source>
</reference>
<sequence length="105" mass="12495">MKPSLELKTTTQAVNIFTLLVIPKMQQSQATNFVKSLGSSTGLNAPWKYYLRYCLLREKTMYSQWSDHVLGWWEHRRDPNVLFLKYEDLQRYVHSNYVYPQFLSG</sequence>
<dbReference type="InterPro" id="IPR000863">
    <property type="entry name" value="Sulfotransferase_dom"/>
</dbReference>
<protein>
    <recommendedName>
        <fullName evidence="1">Sulfotransferase domain-containing protein</fullName>
    </recommendedName>
</protein>
<gene>
    <name evidence="2" type="ORF">pdam_00018207</name>
</gene>
<dbReference type="Pfam" id="PF00685">
    <property type="entry name" value="Sulfotransfer_1"/>
    <property type="match status" value="1"/>
</dbReference>
<organism evidence="2 3">
    <name type="scientific">Pocillopora damicornis</name>
    <name type="common">Cauliflower coral</name>
    <name type="synonym">Millepora damicornis</name>
    <dbReference type="NCBI Taxonomy" id="46731"/>
    <lineage>
        <taxon>Eukaryota</taxon>
        <taxon>Metazoa</taxon>
        <taxon>Cnidaria</taxon>
        <taxon>Anthozoa</taxon>
        <taxon>Hexacorallia</taxon>
        <taxon>Scleractinia</taxon>
        <taxon>Astrocoeniina</taxon>
        <taxon>Pocilloporidae</taxon>
        <taxon>Pocillopora</taxon>
    </lineage>
</organism>
<proteinExistence type="predicted"/>
<dbReference type="Proteomes" id="UP000275408">
    <property type="component" value="Unassembled WGS sequence"/>
</dbReference>